<evidence type="ECO:0000313" key="1">
    <source>
        <dbReference type="EMBL" id="ASA55743.1"/>
    </source>
</evidence>
<dbReference type="EMBL" id="CP018835">
    <property type="protein sequence ID" value="ASA55743.1"/>
    <property type="molecule type" value="Genomic_DNA"/>
</dbReference>
<organism evidence="1 2">
    <name type="scientific">Vibrio gazogenes</name>
    <dbReference type="NCBI Taxonomy" id="687"/>
    <lineage>
        <taxon>Bacteria</taxon>
        <taxon>Pseudomonadati</taxon>
        <taxon>Pseudomonadota</taxon>
        <taxon>Gammaproteobacteria</taxon>
        <taxon>Vibrionales</taxon>
        <taxon>Vibrionaceae</taxon>
        <taxon>Vibrio</taxon>
    </lineage>
</organism>
<proteinExistence type="predicted"/>
<dbReference type="AlphaFoldDB" id="A0A1Z2SEY3"/>
<protein>
    <submittedName>
        <fullName evidence="1">Uncharacterized protein</fullName>
    </submittedName>
</protein>
<dbReference type="Proteomes" id="UP000196708">
    <property type="component" value="Chromosome 1"/>
</dbReference>
<gene>
    <name evidence="1" type="ORF">BSQ33_08550</name>
</gene>
<dbReference type="KEGG" id="vga:BSQ33_08550"/>
<sequence length="289" mass="33075">MSEKDWQQAKDDEAKQQFEAWIQKSQESELKQDTYYGLDHIIKNLSDDEKNLIQQKGRLWVGVMETWSHSVGLKTRSLSMGLESGHFSFIAIYKKPEGNNFIVWQGSQSDNNISIEKLEGDNIYEDKKTERYYSIQFLQGKKPEERTYRVRQIRDTPVGAILTESSLYSSTIRLYLVPTDKTAACLDRLNKEKGWKNHDTDYGKFTPNSGMTKEVHSCVSSSDLMVNYVLNGTWGTTLSDKGWYNALGASYRNALKDLIARAVDKVAGTSYSWTITKNFASKSCMTWTT</sequence>
<reference evidence="1 2" key="1">
    <citation type="submission" date="2016-12" db="EMBL/GenBank/DDBJ databases">
        <authorList>
            <person name="Song W.-J."/>
            <person name="Kurnit D.M."/>
        </authorList>
    </citation>
    <scope>NUCLEOTIDE SEQUENCE [LARGE SCALE GENOMIC DNA]</scope>
    <source>
        <strain evidence="1 2">ATCC 43942</strain>
    </source>
</reference>
<accession>A0A1Z2SEY3</accession>
<evidence type="ECO:0000313" key="2">
    <source>
        <dbReference type="Proteomes" id="UP000196708"/>
    </source>
</evidence>
<name>A0A1Z2SEY3_VIBGA</name>
<dbReference type="RefSeq" id="WP_021021242.1">
    <property type="nucleotide sequence ID" value="NZ_CP018835.1"/>
</dbReference>